<dbReference type="NCBIfam" id="TIGR04057">
    <property type="entry name" value="SusC_RagA_signa"/>
    <property type="match status" value="1"/>
</dbReference>
<dbReference type="Gene3D" id="3.55.50.30">
    <property type="match status" value="1"/>
</dbReference>
<dbReference type="Gene3D" id="2.40.170.20">
    <property type="entry name" value="TonB-dependent receptor, beta-barrel domain"/>
    <property type="match status" value="1"/>
</dbReference>
<evidence type="ECO:0000256" key="3">
    <source>
        <dbReference type="ARBA" id="ARBA00022452"/>
    </source>
</evidence>
<evidence type="ECO:0000313" key="10">
    <source>
        <dbReference type="EMBL" id="MBC5623071.1"/>
    </source>
</evidence>
<keyword evidence="2 7" id="KW-0813">Transport</keyword>
<dbReference type="InterPro" id="IPR008969">
    <property type="entry name" value="CarboxyPept-like_regulatory"/>
</dbReference>
<dbReference type="InterPro" id="IPR037066">
    <property type="entry name" value="Plug_dom_sf"/>
</dbReference>
<keyword evidence="4 7" id="KW-0812">Transmembrane</keyword>
<feature type="domain" description="Secretin/TonB short N-terminal" evidence="9">
    <location>
        <begin position="64"/>
        <end position="115"/>
    </location>
</feature>
<proteinExistence type="inferred from homology"/>
<dbReference type="Pfam" id="PF07660">
    <property type="entry name" value="STN"/>
    <property type="match status" value="1"/>
</dbReference>
<dbReference type="InterPro" id="IPR023997">
    <property type="entry name" value="TonB-dep_OMP_SusC/RagA_CS"/>
</dbReference>
<dbReference type="SUPFAM" id="SSF56935">
    <property type="entry name" value="Porins"/>
    <property type="match status" value="1"/>
</dbReference>
<dbReference type="NCBIfam" id="TIGR04056">
    <property type="entry name" value="OMP_RagA_SusC"/>
    <property type="match status" value="1"/>
</dbReference>
<evidence type="ECO:0000256" key="2">
    <source>
        <dbReference type="ARBA" id="ARBA00022448"/>
    </source>
</evidence>
<sequence>MKKNDANDIGRCFRVMKKLFFSIFLVSSFVFHGYAQERDARVTLDVKEVALQQVFKEITKQTGFKFVYSSTLFSGGTKVTVNVKNETLEKTLELCLKGTNLGFKIEEKQVIISPKLREEHDLNVKVYTGTVSDMNGEVLPGVTVVLKGTNQGVSTNASGYFEIALPEGRDNTLVFSFIGMKTVEVKLKEQKNLRVMLEEDVKQVDEVVVNGLFTQNKNSYTGSVTSIKGEDLLQVSQTNIFQALAILTPGLRIVEDNKQGSNPNHIPEIIIRGTTSLATQGELGLNRPLIVLDGVEITMEQLYDIDVFEIDRVDVLKDASATAMYGDRAANGVIVVQRKRVTDSKLRLRYNFVPNVQFPDVSSFNLCNAEQKLELERLYGRYESANGSLDEEYNRKYQIVRSGVNTDWASKPLRNSWSFDHSLSMTGRGGGLDYGVSLRYGDTRGVMKGDFRQRYGVNFYFSYILAQKLNLSFRSDWSETDSKDSPYGSFADFVKINPYDTPKDKEGNWNVKVSYNDRNPLYDASTNSFSKSSSKSFQNSLSARWDIIKNFYATGSFTYTVNDSQRDKYDSPESSTWSGITDKLLKGSYSIDGGKGYSWAVNYAVNYSKAFGKDGATMLSLHGGGNTTKSKSSGFSFAGLGFLKPEFNDMSYANAYKETRPSSSESVSTSVGWYANLNFIYDNRYFVDGSFRSSGGSNYGTDHLFSPYWSCGIGWNGQNEAFLKDSWVSLLRMRASVGYVGSGNFGGVKPVTIYQYKPNTIYYMGLGTVPISMGNDQLKSQRTLSLNGGFSLSLLEGRFDVTVDYYKQISKDLLISVSLPPSSGIGSVMANLGEGVNRGVEWSVSGQLIKKSDMYWRITVNGHDTQNKIKKISSSLKRQSEANRDDVSLEAPKLQMEEGESQDAIYAVRSKGIDPATGQEIFIKKDGTYTFVFDARDKVAVGCTVPKLEGSISTSFGWRGVSVSAAFSYTWGGDIYNETRAAKIENINIKKNVDRRALTKRWKEAGDVVDYIKISRDYGYHHSQRFVERKNELFLSSLSFSYDINPQWVKKIGLKKLMVGVTFSDVLRLSTVKFERGTDYPYMRGFNFRISPTF</sequence>
<protein>
    <submittedName>
        <fullName evidence="10">SusC/RagA family TonB-linked outer membrane protein</fullName>
    </submittedName>
</protein>
<dbReference type="PROSITE" id="PS52016">
    <property type="entry name" value="TONB_DEPENDENT_REC_3"/>
    <property type="match status" value="1"/>
</dbReference>
<keyword evidence="11" id="KW-1185">Reference proteome</keyword>
<evidence type="ECO:0000256" key="1">
    <source>
        <dbReference type="ARBA" id="ARBA00004571"/>
    </source>
</evidence>
<keyword evidence="8" id="KW-0175">Coiled coil</keyword>
<dbReference type="InterPro" id="IPR011662">
    <property type="entry name" value="Secretin/TonB_short_N"/>
</dbReference>
<organism evidence="10 11">
    <name type="scientific">Butyricimonas hominis</name>
    <dbReference type="NCBI Taxonomy" id="2763032"/>
    <lineage>
        <taxon>Bacteria</taxon>
        <taxon>Pseudomonadati</taxon>
        <taxon>Bacteroidota</taxon>
        <taxon>Bacteroidia</taxon>
        <taxon>Bacteroidales</taxon>
        <taxon>Odoribacteraceae</taxon>
        <taxon>Butyricimonas</taxon>
    </lineage>
</organism>
<keyword evidence="5 7" id="KW-0472">Membrane</keyword>
<evidence type="ECO:0000256" key="4">
    <source>
        <dbReference type="ARBA" id="ARBA00022692"/>
    </source>
</evidence>
<keyword evidence="3 7" id="KW-1134">Transmembrane beta strand</keyword>
<dbReference type="Pfam" id="PF13715">
    <property type="entry name" value="CarbopepD_reg_2"/>
    <property type="match status" value="1"/>
</dbReference>
<dbReference type="RefSeq" id="WP_186978076.1">
    <property type="nucleotide sequence ID" value="NZ_JACOOH010000009.1"/>
</dbReference>
<dbReference type="SUPFAM" id="SSF49464">
    <property type="entry name" value="Carboxypeptidase regulatory domain-like"/>
    <property type="match status" value="1"/>
</dbReference>
<dbReference type="Gene3D" id="2.170.130.10">
    <property type="entry name" value="TonB-dependent receptor, plug domain"/>
    <property type="match status" value="1"/>
</dbReference>
<comment type="caution">
    <text evidence="10">The sequence shown here is derived from an EMBL/GenBank/DDBJ whole genome shotgun (WGS) entry which is preliminary data.</text>
</comment>
<dbReference type="InterPro" id="IPR036942">
    <property type="entry name" value="Beta-barrel_TonB_sf"/>
</dbReference>
<comment type="subcellular location">
    <subcellularLocation>
        <location evidence="1 7">Cell outer membrane</location>
        <topology evidence="1 7">Multi-pass membrane protein</topology>
    </subcellularLocation>
</comment>
<evidence type="ECO:0000256" key="5">
    <source>
        <dbReference type="ARBA" id="ARBA00023136"/>
    </source>
</evidence>
<dbReference type="InterPro" id="IPR039426">
    <property type="entry name" value="TonB-dep_rcpt-like"/>
</dbReference>
<evidence type="ECO:0000256" key="6">
    <source>
        <dbReference type="ARBA" id="ARBA00023237"/>
    </source>
</evidence>
<evidence type="ECO:0000256" key="7">
    <source>
        <dbReference type="PROSITE-ProRule" id="PRU01360"/>
    </source>
</evidence>
<evidence type="ECO:0000313" key="11">
    <source>
        <dbReference type="Proteomes" id="UP000646484"/>
    </source>
</evidence>
<evidence type="ECO:0000259" key="9">
    <source>
        <dbReference type="SMART" id="SM00965"/>
    </source>
</evidence>
<dbReference type="InterPro" id="IPR023996">
    <property type="entry name" value="TonB-dep_OMP_SusC/RagA"/>
</dbReference>
<name>A0ABR7D544_9BACT</name>
<dbReference type="InterPro" id="IPR012910">
    <property type="entry name" value="Plug_dom"/>
</dbReference>
<reference evidence="10 11" key="1">
    <citation type="submission" date="2020-08" db="EMBL/GenBank/DDBJ databases">
        <title>Genome public.</title>
        <authorList>
            <person name="Liu C."/>
            <person name="Sun Q."/>
        </authorList>
    </citation>
    <scope>NUCLEOTIDE SEQUENCE [LARGE SCALE GENOMIC DNA]</scope>
    <source>
        <strain evidence="10 11">NSJ-56</strain>
    </source>
</reference>
<gene>
    <name evidence="10" type="ORF">H8S64_18415</name>
</gene>
<dbReference type="EMBL" id="JACOOH010000009">
    <property type="protein sequence ID" value="MBC5623071.1"/>
    <property type="molecule type" value="Genomic_DNA"/>
</dbReference>
<feature type="coiled-coil region" evidence="8">
    <location>
        <begin position="180"/>
        <end position="207"/>
    </location>
</feature>
<comment type="similarity">
    <text evidence="7">Belongs to the TonB-dependent receptor family.</text>
</comment>
<evidence type="ECO:0000256" key="8">
    <source>
        <dbReference type="SAM" id="Coils"/>
    </source>
</evidence>
<dbReference type="Gene3D" id="2.60.40.1120">
    <property type="entry name" value="Carboxypeptidase-like, regulatory domain"/>
    <property type="match status" value="1"/>
</dbReference>
<dbReference type="SMART" id="SM00965">
    <property type="entry name" value="STN"/>
    <property type="match status" value="1"/>
</dbReference>
<accession>A0ABR7D544</accession>
<dbReference type="Proteomes" id="UP000646484">
    <property type="component" value="Unassembled WGS sequence"/>
</dbReference>
<keyword evidence="6 7" id="KW-0998">Cell outer membrane</keyword>
<dbReference type="Pfam" id="PF07715">
    <property type="entry name" value="Plug"/>
    <property type="match status" value="1"/>
</dbReference>